<dbReference type="Gene3D" id="3.90.180.10">
    <property type="entry name" value="Medium-chain alcohol dehydrogenases, catalytic domain"/>
    <property type="match status" value="1"/>
</dbReference>
<organism evidence="8 9">
    <name type="scientific">Nocardia terrae</name>
    <dbReference type="NCBI Taxonomy" id="2675851"/>
    <lineage>
        <taxon>Bacteria</taxon>
        <taxon>Bacillati</taxon>
        <taxon>Actinomycetota</taxon>
        <taxon>Actinomycetes</taxon>
        <taxon>Mycobacteriales</taxon>
        <taxon>Nocardiaceae</taxon>
        <taxon>Nocardia</taxon>
    </lineage>
</organism>
<dbReference type="GO" id="GO:0016491">
    <property type="term" value="F:oxidoreductase activity"/>
    <property type="evidence" value="ECO:0007669"/>
    <property type="project" value="UniProtKB-KW"/>
</dbReference>
<keyword evidence="9" id="KW-1185">Reference proteome</keyword>
<keyword evidence="4" id="KW-0560">Oxidoreductase</keyword>
<evidence type="ECO:0000259" key="7">
    <source>
        <dbReference type="Pfam" id="PF08240"/>
    </source>
</evidence>
<keyword evidence="3 5" id="KW-0862">Zinc</keyword>
<dbReference type="GO" id="GO:0008270">
    <property type="term" value="F:zinc ion binding"/>
    <property type="evidence" value="ECO:0007669"/>
    <property type="project" value="InterPro"/>
</dbReference>
<comment type="cofactor">
    <cofactor evidence="1 5">
        <name>Zn(2+)</name>
        <dbReference type="ChEBI" id="CHEBI:29105"/>
    </cofactor>
</comment>
<dbReference type="InterPro" id="IPR013149">
    <property type="entry name" value="ADH-like_C"/>
</dbReference>
<comment type="similarity">
    <text evidence="5">Belongs to the zinc-containing alcohol dehydrogenase family.</text>
</comment>
<dbReference type="EMBL" id="WRPP01000005">
    <property type="protein sequence ID" value="MVU80652.1"/>
    <property type="molecule type" value="Genomic_DNA"/>
</dbReference>
<dbReference type="InterPro" id="IPR050129">
    <property type="entry name" value="Zn_alcohol_dh"/>
</dbReference>
<dbReference type="Proteomes" id="UP000466794">
    <property type="component" value="Unassembled WGS sequence"/>
</dbReference>
<name>A0A7K1V2D5_9NOCA</name>
<keyword evidence="2 5" id="KW-0479">Metal-binding</keyword>
<gene>
    <name evidence="8" type="ORF">GPX89_25800</name>
</gene>
<dbReference type="InterPro" id="IPR036291">
    <property type="entry name" value="NAD(P)-bd_dom_sf"/>
</dbReference>
<dbReference type="InterPro" id="IPR002328">
    <property type="entry name" value="ADH_Zn_CS"/>
</dbReference>
<evidence type="ECO:0000256" key="4">
    <source>
        <dbReference type="ARBA" id="ARBA00023002"/>
    </source>
</evidence>
<dbReference type="SUPFAM" id="SSF51735">
    <property type="entry name" value="NAD(P)-binding Rossmann-fold domains"/>
    <property type="match status" value="1"/>
</dbReference>
<evidence type="ECO:0000259" key="6">
    <source>
        <dbReference type="Pfam" id="PF00107"/>
    </source>
</evidence>
<dbReference type="RefSeq" id="WP_157390241.1">
    <property type="nucleotide sequence ID" value="NZ_WRPP01000005.1"/>
</dbReference>
<reference evidence="8 9" key="1">
    <citation type="submission" date="2019-12" db="EMBL/GenBank/DDBJ databases">
        <title>Nocardia sp. nov. ET3-3 isolated from soil.</title>
        <authorList>
            <person name="Kanchanasin P."/>
            <person name="Tanasupawat S."/>
            <person name="Yuki M."/>
            <person name="Kudo T."/>
        </authorList>
    </citation>
    <scope>NUCLEOTIDE SEQUENCE [LARGE SCALE GENOMIC DNA]</scope>
    <source>
        <strain evidence="8 9">ET3-3</strain>
    </source>
</reference>
<sequence length="322" mass="33794">MKAATLIAPERISVIDVPDPTCGPREVLVRMRGVGLCGSDLSVYRGHRAVPDLPWILGHEGVGDIVAVGAEVDDQRIGEQVAIEPNYCCLQCEPCRAGFTSACPNRIILGINAPGVLAEFVAVPADFAFPVAPHVELADLVCAEPLTVARAAIRRSGITAGDSCLVVGTGSQGLFLCELLVDAGVKPHVIEPHEGRRILAETLGATAAAESDSGFRFLFETSGVAAALPPALARLAPGGTAMLIGINAEPLGVSSFDIVYRQLRLLGSLIYDHPTDFADTAALLDGGLSPSRVLQAEFPLAEAARAFEAVRTTPGKCWIRLD</sequence>
<dbReference type="PROSITE" id="PS00059">
    <property type="entry name" value="ADH_ZINC"/>
    <property type="match status" value="1"/>
</dbReference>
<dbReference type="AlphaFoldDB" id="A0A7K1V2D5"/>
<dbReference type="Pfam" id="PF08240">
    <property type="entry name" value="ADH_N"/>
    <property type="match status" value="1"/>
</dbReference>
<evidence type="ECO:0000256" key="2">
    <source>
        <dbReference type="ARBA" id="ARBA00022723"/>
    </source>
</evidence>
<dbReference type="PANTHER" id="PTHR43401">
    <property type="entry name" value="L-THREONINE 3-DEHYDROGENASE"/>
    <property type="match status" value="1"/>
</dbReference>
<feature type="domain" description="Alcohol dehydrogenase-like C-terminal" evidence="6">
    <location>
        <begin position="173"/>
        <end position="284"/>
    </location>
</feature>
<evidence type="ECO:0000256" key="3">
    <source>
        <dbReference type="ARBA" id="ARBA00022833"/>
    </source>
</evidence>
<dbReference type="Gene3D" id="3.40.50.720">
    <property type="entry name" value="NAD(P)-binding Rossmann-like Domain"/>
    <property type="match status" value="1"/>
</dbReference>
<evidence type="ECO:0000313" key="9">
    <source>
        <dbReference type="Proteomes" id="UP000466794"/>
    </source>
</evidence>
<evidence type="ECO:0000313" key="8">
    <source>
        <dbReference type="EMBL" id="MVU80652.1"/>
    </source>
</evidence>
<dbReference type="SUPFAM" id="SSF50129">
    <property type="entry name" value="GroES-like"/>
    <property type="match status" value="1"/>
</dbReference>
<proteinExistence type="inferred from homology"/>
<evidence type="ECO:0000256" key="5">
    <source>
        <dbReference type="RuleBase" id="RU361277"/>
    </source>
</evidence>
<protein>
    <submittedName>
        <fullName evidence="8">Alcohol dehydrogenase catalytic domain-containing protein</fullName>
    </submittedName>
</protein>
<comment type="caution">
    <text evidence="8">The sequence shown here is derived from an EMBL/GenBank/DDBJ whole genome shotgun (WGS) entry which is preliminary data.</text>
</comment>
<dbReference type="InterPro" id="IPR011032">
    <property type="entry name" value="GroES-like_sf"/>
</dbReference>
<dbReference type="PANTHER" id="PTHR43401:SF2">
    <property type="entry name" value="L-THREONINE 3-DEHYDROGENASE"/>
    <property type="match status" value="1"/>
</dbReference>
<evidence type="ECO:0000256" key="1">
    <source>
        <dbReference type="ARBA" id="ARBA00001947"/>
    </source>
</evidence>
<accession>A0A7K1V2D5</accession>
<feature type="domain" description="Alcohol dehydrogenase-like N-terminal" evidence="7">
    <location>
        <begin position="23"/>
        <end position="131"/>
    </location>
</feature>
<dbReference type="InterPro" id="IPR013154">
    <property type="entry name" value="ADH-like_N"/>
</dbReference>
<dbReference type="Pfam" id="PF00107">
    <property type="entry name" value="ADH_zinc_N"/>
    <property type="match status" value="1"/>
</dbReference>